<dbReference type="EMBL" id="GL379789">
    <property type="protein sequence ID" value="EGT45602.1"/>
    <property type="molecule type" value="Genomic_DNA"/>
</dbReference>
<dbReference type="Proteomes" id="UP000008068">
    <property type="component" value="Unassembled WGS sequence"/>
</dbReference>
<accession>G0MBS0</accession>
<reference evidence="3" key="1">
    <citation type="submission" date="2011-07" db="EMBL/GenBank/DDBJ databases">
        <authorList>
            <consortium name="Caenorhabditis brenneri Sequencing and Analysis Consortium"/>
            <person name="Wilson R.K."/>
        </authorList>
    </citation>
    <scope>NUCLEOTIDE SEQUENCE [LARGE SCALE GENOMIC DNA]</scope>
    <source>
        <strain evidence="3">PB2801</strain>
    </source>
</reference>
<evidence type="ECO:0000313" key="3">
    <source>
        <dbReference type="Proteomes" id="UP000008068"/>
    </source>
</evidence>
<protein>
    <submittedName>
        <fullName evidence="2">Uncharacterized protein</fullName>
    </submittedName>
</protein>
<gene>
    <name evidence="2" type="ORF">CAEBREN_01491</name>
</gene>
<name>G0MBS0_CAEBE</name>
<organism evidence="3">
    <name type="scientific">Caenorhabditis brenneri</name>
    <name type="common">Nematode worm</name>
    <dbReference type="NCBI Taxonomy" id="135651"/>
    <lineage>
        <taxon>Eukaryota</taxon>
        <taxon>Metazoa</taxon>
        <taxon>Ecdysozoa</taxon>
        <taxon>Nematoda</taxon>
        <taxon>Chromadorea</taxon>
        <taxon>Rhabditida</taxon>
        <taxon>Rhabditina</taxon>
        <taxon>Rhabditomorpha</taxon>
        <taxon>Rhabditoidea</taxon>
        <taxon>Rhabditidae</taxon>
        <taxon>Peloderinae</taxon>
        <taxon>Caenorhabditis</taxon>
    </lineage>
</organism>
<evidence type="ECO:0000313" key="2">
    <source>
        <dbReference type="EMBL" id="EGT45602.1"/>
    </source>
</evidence>
<evidence type="ECO:0000256" key="1">
    <source>
        <dbReference type="SAM" id="MobiDB-lite"/>
    </source>
</evidence>
<sequence>MLRAAESRKEKKKDAVGPQAAAPEQLAIADAAANVQPPAPPRNAILWRGYRPHARANVHCSESGLRRSCQKTWRYPGHCYPHVLVGMHSSSSNPKYFFSF</sequence>
<feature type="compositionally biased region" description="Basic and acidic residues" evidence="1">
    <location>
        <begin position="1"/>
        <end position="15"/>
    </location>
</feature>
<proteinExistence type="predicted"/>
<dbReference type="InParanoid" id="G0MBS0"/>
<dbReference type="AlphaFoldDB" id="G0MBS0"/>
<dbReference type="HOGENOM" id="CLU_2308517_0_0_1"/>
<keyword evidence="3" id="KW-1185">Reference proteome</keyword>
<feature type="region of interest" description="Disordered" evidence="1">
    <location>
        <begin position="1"/>
        <end position="21"/>
    </location>
</feature>